<dbReference type="Gene3D" id="3.40.50.1240">
    <property type="entry name" value="Phosphoglycerate mutase-like"/>
    <property type="match status" value="1"/>
</dbReference>
<dbReference type="AlphaFoldDB" id="A0A4Q7LF67"/>
<organism evidence="1 2">
    <name type="scientific">Sphaerotilus mobilis</name>
    <dbReference type="NCBI Taxonomy" id="47994"/>
    <lineage>
        <taxon>Bacteria</taxon>
        <taxon>Pseudomonadati</taxon>
        <taxon>Pseudomonadota</taxon>
        <taxon>Betaproteobacteria</taxon>
        <taxon>Burkholderiales</taxon>
        <taxon>Sphaerotilaceae</taxon>
        <taxon>Sphaerotilus</taxon>
    </lineage>
</organism>
<dbReference type="GO" id="GO:0016791">
    <property type="term" value="F:phosphatase activity"/>
    <property type="evidence" value="ECO:0007669"/>
    <property type="project" value="TreeGrafter"/>
</dbReference>
<dbReference type="InterPro" id="IPR013078">
    <property type="entry name" value="His_Pase_superF_clade-1"/>
</dbReference>
<dbReference type="InterPro" id="IPR050275">
    <property type="entry name" value="PGM_Phosphatase"/>
</dbReference>
<evidence type="ECO:0000313" key="2">
    <source>
        <dbReference type="Proteomes" id="UP000293433"/>
    </source>
</evidence>
<proteinExistence type="predicted"/>
<dbReference type="GO" id="GO:0005737">
    <property type="term" value="C:cytoplasm"/>
    <property type="evidence" value="ECO:0007669"/>
    <property type="project" value="TreeGrafter"/>
</dbReference>
<evidence type="ECO:0000313" key="1">
    <source>
        <dbReference type="EMBL" id="RZS53155.1"/>
    </source>
</evidence>
<accession>A0A4Q7LF67</accession>
<dbReference type="RefSeq" id="WP_130482620.1">
    <property type="nucleotide sequence ID" value="NZ_SGWV01000010.1"/>
</dbReference>
<dbReference type="SUPFAM" id="SSF53254">
    <property type="entry name" value="Phosphoglycerate mutase-like"/>
    <property type="match status" value="1"/>
</dbReference>
<dbReference type="SMART" id="SM00855">
    <property type="entry name" value="PGAM"/>
    <property type="match status" value="1"/>
</dbReference>
<sequence>MTRKTLTFIRHGQSLANIGGVTMPHHSIPLTDVGRAQALWLADALHGEPGEVLVSPFDRARDTAAPYLARTGAVPRVLDLLREFESIDPDELRGLTGEQRRPITDAYWADGQPDRRMGARAETFRESVARVQAFIDTELPVLPDRSVVFGHGMWTAMLVWRLLGLRADDSAAMVAFRRFQLALPMANGAVWRVHLDAGTGLLRCEVDDALSRAAAALVHVSDPPERRPSP</sequence>
<dbReference type="PANTHER" id="PTHR48100:SF1">
    <property type="entry name" value="HISTIDINE PHOSPHATASE FAMILY PROTEIN-RELATED"/>
    <property type="match status" value="1"/>
</dbReference>
<dbReference type="EMBL" id="SGWV01000010">
    <property type="protein sequence ID" value="RZS53155.1"/>
    <property type="molecule type" value="Genomic_DNA"/>
</dbReference>
<dbReference type="OrthoDB" id="9082843at2"/>
<comment type="caution">
    <text evidence="1">The sequence shown here is derived from an EMBL/GenBank/DDBJ whole genome shotgun (WGS) entry which is preliminary data.</text>
</comment>
<reference evidence="1 2" key="1">
    <citation type="submission" date="2019-02" db="EMBL/GenBank/DDBJ databases">
        <title>Genomic Encyclopedia of Type Strains, Phase IV (KMG-IV): sequencing the most valuable type-strain genomes for metagenomic binning, comparative biology and taxonomic classification.</title>
        <authorList>
            <person name="Goeker M."/>
        </authorList>
    </citation>
    <scope>NUCLEOTIDE SEQUENCE [LARGE SCALE GENOMIC DNA]</scope>
    <source>
        <strain evidence="1 2">DSM 10617</strain>
    </source>
</reference>
<protein>
    <submittedName>
        <fullName evidence="1">Broad specificity phosphatase PhoE</fullName>
    </submittedName>
</protein>
<dbReference type="InterPro" id="IPR029033">
    <property type="entry name" value="His_PPase_superfam"/>
</dbReference>
<dbReference type="Pfam" id="PF00300">
    <property type="entry name" value="His_Phos_1"/>
    <property type="match status" value="1"/>
</dbReference>
<dbReference type="Proteomes" id="UP000293433">
    <property type="component" value="Unassembled WGS sequence"/>
</dbReference>
<name>A0A4Q7LF67_9BURK</name>
<dbReference type="CDD" id="cd07067">
    <property type="entry name" value="HP_PGM_like"/>
    <property type="match status" value="1"/>
</dbReference>
<dbReference type="PANTHER" id="PTHR48100">
    <property type="entry name" value="BROAD-SPECIFICITY PHOSPHATASE YOR283W-RELATED"/>
    <property type="match status" value="1"/>
</dbReference>
<keyword evidence="2" id="KW-1185">Reference proteome</keyword>
<gene>
    <name evidence="1" type="ORF">EV685_2781</name>
</gene>